<keyword evidence="2" id="KW-0328">Glycosyltransferase</keyword>
<evidence type="ECO:0000313" key="4">
    <source>
        <dbReference type="EMBL" id="QJR15677.1"/>
    </source>
</evidence>
<dbReference type="AlphaFoldDB" id="A0A6M4HCE6"/>
<dbReference type="InParanoid" id="A0A6M4HCE6"/>
<dbReference type="Proteomes" id="UP000503096">
    <property type="component" value="Chromosome"/>
</dbReference>
<proteinExistence type="inferred from homology"/>
<dbReference type="PANTHER" id="PTHR12526:SF640">
    <property type="entry name" value="COLANIC ACID BIOSYNTHESIS GLYCOSYLTRANSFERASE WCAL-RELATED"/>
    <property type="match status" value="1"/>
</dbReference>
<gene>
    <name evidence="4" type="ORF">DSM104440_02502</name>
</gene>
<evidence type="ECO:0000313" key="5">
    <source>
        <dbReference type="Proteomes" id="UP000503096"/>
    </source>
</evidence>
<dbReference type="GO" id="GO:0016757">
    <property type="term" value="F:glycosyltransferase activity"/>
    <property type="evidence" value="ECO:0007669"/>
    <property type="project" value="UniProtKB-KW"/>
</dbReference>
<dbReference type="KEGG" id="upl:DSM104440_02502"/>
<reference evidence="4 5" key="1">
    <citation type="submission" date="2020-04" db="EMBL/GenBank/DDBJ databases">
        <title>Usitatibacter rugosus gen. nov., sp. nov. and Usitatibacter palustris sp. nov., novel members of Usitatibacteraceae fam. nov. within the order Nitrosomonadales isolated from soil.</title>
        <authorList>
            <person name="Huber K.J."/>
            <person name="Neumann-Schaal M."/>
            <person name="Geppert A."/>
            <person name="Luckner M."/>
            <person name="Wanner G."/>
            <person name="Overmann J."/>
        </authorList>
    </citation>
    <scope>NUCLEOTIDE SEQUENCE [LARGE SCALE GENOMIC DNA]</scope>
    <source>
        <strain evidence="4 5">Swamp67</strain>
    </source>
</reference>
<protein>
    <submittedName>
        <fullName evidence="4">Uncharacterized protein</fullName>
    </submittedName>
</protein>
<evidence type="ECO:0000256" key="1">
    <source>
        <dbReference type="ARBA" id="ARBA00009481"/>
    </source>
</evidence>
<evidence type="ECO:0000256" key="3">
    <source>
        <dbReference type="ARBA" id="ARBA00022679"/>
    </source>
</evidence>
<evidence type="ECO:0000256" key="2">
    <source>
        <dbReference type="ARBA" id="ARBA00022676"/>
    </source>
</evidence>
<comment type="similarity">
    <text evidence="1">Belongs to the glycosyltransferase group 1 family. Glycosyltransferase 4 subfamily.</text>
</comment>
<keyword evidence="3" id="KW-0808">Transferase</keyword>
<organism evidence="4 5">
    <name type="scientific">Usitatibacter palustris</name>
    <dbReference type="NCBI Taxonomy" id="2732487"/>
    <lineage>
        <taxon>Bacteria</taxon>
        <taxon>Pseudomonadati</taxon>
        <taxon>Pseudomonadota</taxon>
        <taxon>Betaproteobacteria</taxon>
        <taxon>Nitrosomonadales</taxon>
        <taxon>Usitatibacteraceae</taxon>
        <taxon>Usitatibacter</taxon>
    </lineage>
</organism>
<keyword evidence="5" id="KW-1185">Reference proteome</keyword>
<sequence>MRVLIACPYPLGIAPSQRFRFEQFLGALEQAGVSVEVAPFFSRPAMDILYARGASLRKALHVLAGFARRFILALRLSRFDWVMVHRGAIPLGPPVFEWLLFAVGKRVVYDFDDAIYVPQVSKANPIAAALKCEWKVDYITRRAARVAVCNPYLRAWALERNAQVALLPTTIDFDYHVPRGRQGSRITIGWTGSHSTARYLDLVREAIALLDQRHEFTFLVICDHDPGFPGLRDYQFVPWRMQSEIADLSRIDIGLMPVPDGEWEMGKVGFKAIQYSGVCAVPVVSSTGSGHEVVDDGQSGFVVENTTQAWVDAIESLLRNPARLEAMGARARAHVEPRYSMHSQRATFLSLFGEGALPC</sequence>
<accession>A0A6M4HCE6</accession>
<dbReference type="EMBL" id="CP053073">
    <property type="protein sequence ID" value="QJR15677.1"/>
    <property type="molecule type" value="Genomic_DNA"/>
</dbReference>
<dbReference type="Gene3D" id="3.40.50.2000">
    <property type="entry name" value="Glycogen Phosphorylase B"/>
    <property type="match status" value="1"/>
</dbReference>
<dbReference type="SUPFAM" id="SSF53756">
    <property type="entry name" value="UDP-Glycosyltransferase/glycogen phosphorylase"/>
    <property type="match status" value="1"/>
</dbReference>
<dbReference type="RefSeq" id="WP_171163177.1">
    <property type="nucleotide sequence ID" value="NZ_CP053073.1"/>
</dbReference>
<name>A0A6M4HCE6_9PROT</name>
<dbReference type="PANTHER" id="PTHR12526">
    <property type="entry name" value="GLYCOSYLTRANSFERASE"/>
    <property type="match status" value="1"/>
</dbReference>
<dbReference type="Pfam" id="PF13692">
    <property type="entry name" value="Glyco_trans_1_4"/>
    <property type="match status" value="1"/>
</dbReference>